<organism evidence="1 2">
    <name type="scientific">Edwardsiella anguillarum ET080813</name>
    <dbReference type="NCBI Taxonomy" id="667120"/>
    <lineage>
        <taxon>Bacteria</taxon>
        <taxon>Pseudomonadati</taxon>
        <taxon>Pseudomonadota</taxon>
        <taxon>Gammaproteobacteria</taxon>
        <taxon>Enterobacterales</taxon>
        <taxon>Hafniaceae</taxon>
        <taxon>Edwardsiella</taxon>
    </lineage>
</organism>
<reference evidence="1 2" key="1">
    <citation type="journal article" date="2012" name="PLoS ONE">
        <title>Edwardsiella comparative phylogenomics reveal the new intra/inter-species taxonomic relationships, virulence evolution and niche adaptation mechanisms.</title>
        <authorList>
            <person name="Yang M."/>
            <person name="Lv Y."/>
            <person name="Xiao J."/>
            <person name="Wu H."/>
            <person name="Zheng H."/>
            <person name="Liu Q."/>
            <person name="Zhang Y."/>
            <person name="Wang Q."/>
        </authorList>
    </citation>
    <scope>NUCLEOTIDE SEQUENCE [LARGE SCALE GENOMIC DNA]</scope>
    <source>
        <strain evidence="2">080813</strain>
    </source>
</reference>
<dbReference type="InterPro" id="IPR016032">
    <property type="entry name" value="Sig_transdc_resp-reg_C-effctor"/>
</dbReference>
<dbReference type="EMBL" id="CP006664">
    <property type="protein sequence ID" value="AIJ08091.1"/>
    <property type="molecule type" value="Genomic_DNA"/>
</dbReference>
<dbReference type="SUPFAM" id="SSF46894">
    <property type="entry name" value="C-terminal effector domain of the bipartite response regulators"/>
    <property type="match status" value="1"/>
</dbReference>
<dbReference type="HOGENOM" id="CLU_1155011_0_0_6"/>
<gene>
    <name evidence="1" type="ORF">ETEE_1642</name>
</gene>
<dbReference type="Proteomes" id="UP000028681">
    <property type="component" value="Chromosome"/>
</dbReference>
<sequence length="240" mass="27667">MLVCSPQWPILQTLDIFCRDLYYKCSGESLDIISTQCESDVINMLRANNPSLFIWDGELHANISLLIEVRRSYPNMPILVIQPYFLFSDKVIAKFMGQVGLLDYIGVMSDSFHDVFLMLRHNVFFLNSSSSLQFFLGVPNINEFLTLTEDAIISSLNHYLINEMYTMGMPAKVIDVVMKWLVHGVPIRKCAKRIGLSEKTIYHYRQIIIRSLGIHNVPRNFRRSLLIRSNRMSTAFSCSI</sequence>
<protein>
    <submittedName>
        <fullName evidence="1">Uncharacterized protein</fullName>
    </submittedName>
</protein>
<name>A0A076LJH3_9GAMM</name>
<dbReference type="AlphaFoldDB" id="A0A076LJH3"/>
<dbReference type="KEGG" id="ete:ETEE_1642"/>
<accession>A0A076LJH3</accession>
<dbReference type="GO" id="GO:0006355">
    <property type="term" value="P:regulation of DNA-templated transcription"/>
    <property type="evidence" value="ECO:0007669"/>
    <property type="project" value="InterPro"/>
</dbReference>
<proteinExistence type="predicted"/>
<evidence type="ECO:0000313" key="1">
    <source>
        <dbReference type="EMBL" id="AIJ08091.1"/>
    </source>
</evidence>
<dbReference type="GO" id="GO:0003677">
    <property type="term" value="F:DNA binding"/>
    <property type="evidence" value="ECO:0007669"/>
    <property type="project" value="InterPro"/>
</dbReference>
<evidence type="ECO:0000313" key="2">
    <source>
        <dbReference type="Proteomes" id="UP000028681"/>
    </source>
</evidence>